<reference evidence="2" key="1">
    <citation type="submission" date="2020-05" db="EMBL/GenBank/DDBJ databases">
        <title>Phylogenomic resolution of chytrid fungi.</title>
        <authorList>
            <person name="Stajich J.E."/>
            <person name="Amses K."/>
            <person name="Simmons R."/>
            <person name="Seto K."/>
            <person name="Myers J."/>
            <person name="Bonds A."/>
            <person name="Quandt C.A."/>
            <person name="Barry K."/>
            <person name="Liu P."/>
            <person name="Grigoriev I."/>
            <person name="Longcore J.E."/>
            <person name="James T.Y."/>
        </authorList>
    </citation>
    <scope>NUCLEOTIDE SEQUENCE</scope>
    <source>
        <strain evidence="2">JEL0513</strain>
    </source>
</reference>
<evidence type="ECO:0000256" key="1">
    <source>
        <dbReference type="SAM" id="MobiDB-lite"/>
    </source>
</evidence>
<sequence length="217" mass="24179">MHTKDGAVEANSKEEEEKEEEEETDEEAETWLIFSELAVIIDPDEAGGFGFARSPDAADGLNQHQRPLQLRYGNNCDYLYCAKSKHSEDVTDYRELDFSDADMAYGELDNDVPEHVRLLTEQHLLHGAVVVFVVVVLSRQLFDCMVAYRSYSWAVDACVLGNLPLQLRVSFVQTPIIRPAVLIERILVPVSSPPLNSFPVCFSGPKLTKYGLAGGSI</sequence>
<keyword evidence="3" id="KW-1185">Reference proteome</keyword>
<evidence type="ECO:0000313" key="3">
    <source>
        <dbReference type="Proteomes" id="UP001211907"/>
    </source>
</evidence>
<proteinExistence type="predicted"/>
<protein>
    <submittedName>
        <fullName evidence="2">Uncharacterized protein</fullName>
    </submittedName>
</protein>
<comment type="caution">
    <text evidence="2">The sequence shown here is derived from an EMBL/GenBank/DDBJ whole genome shotgun (WGS) entry which is preliminary data.</text>
</comment>
<name>A0AAD5XFQ0_9FUNG</name>
<gene>
    <name evidence="2" type="ORF">HK100_002037</name>
</gene>
<dbReference type="Proteomes" id="UP001211907">
    <property type="component" value="Unassembled WGS sequence"/>
</dbReference>
<organism evidence="2 3">
    <name type="scientific">Physocladia obscura</name>
    <dbReference type="NCBI Taxonomy" id="109957"/>
    <lineage>
        <taxon>Eukaryota</taxon>
        <taxon>Fungi</taxon>
        <taxon>Fungi incertae sedis</taxon>
        <taxon>Chytridiomycota</taxon>
        <taxon>Chytridiomycota incertae sedis</taxon>
        <taxon>Chytridiomycetes</taxon>
        <taxon>Chytridiales</taxon>
        <taxon>Chytriomycetaceae</taxon>
        <taxon>Physocladia</taxon>
    </lineage>
</organism>
<dbReference type="AlphaFoldDB" id="A0AAD5XFQ0"/>
<evidence type="ECO:0000313" key="2">
    <source>
        <dbReference type="EMBL" id="KAJ3113302.1"/>
    </source>
</evidence>
<feature type="compositionally biased region" description="Basic and acidic residues" evidence="1">
    <location>
        <begin position="1"/>
        <end position="15"/>
    </location>
</feature>
<dbReference type="EMBL" id="JADGJH010001460">
    <property type="protein sequence ID" value="KAJ3113302.1"/>
    <property type="molecule type" value="Genomic_DNA"/>
</dbReference>
<feature type="region of interest" description="Disordered" evidence="1">
    <location>
        <begin position="1"/>
        <end position="28"/>
    </location>
</feature>
<accession>A0AAD5XFQ0</accession>
<feature type="compositionally biased region" description="Acidic residues" evidence="1">
    <location>
        <begin position="16"/>
        <end position="28"/>
    </location>
</feature>